<name>A0AAU8P8E0_DESK7</name>
<dbReference type="InterPro" id="IPR005149">
    <property type="entry name" value="Tscrpt_reg_PadR_N"/>
</dbReference>
<accession>A0AAU8P8E0</accession>
<dbReference type="SUPFAM" id="SSF46785">
    <property type="entry name" value="Winged helix' DNA-binding domain"/>
    <property type="match status" value="1"/>
</dbReference>
<feature type="domain" description="Transcription regulator PadR N-terminal" evidence="1">
    <location>
        <begin position="29"/>
        <end position="102"/>
    </location>
</feature>
<dbReference type="RefSeq" id="WP_013821451.1">
    <property type="nucleotide sequence ID" value="NC_015573.1"/>
</dbReference>
<dbReference type="InterPro" id="IPR052509">
    <property type="entry name" value="Metal_resp_DNA-bind_regulator"/>
</dbReference>
<evidence type="ECO:0000259" key="1">
    <source>
        <dbReference type="Pfam" id="PF03551"/>
    </source>
</evidence>
<dbReference type="EMBL" id="CP002770">
    <property type="protein sequence ID" value="AEG13936.1"/>
    <property type="molecule type" value="Genomic_DNA"/>
</dbReference>
<reference evidence="3" key="1">
    <citation type="submission" date="2011-05" db="EMBL/GenBank/DDBJ databases">
        <title>Complete sequence of Desulfotomaculum kuznetsovii DSM 6115.</title>
        <authorList>
            <person name="Lucas S."/>
            <person name="Han J."/>
            <person name="Lapidus A."/>
            <person name="Cheng J.-F."/>
            <person name="Goodwin L."/>
            <person name="Pitluck S."/>
            <person name="Peters L."/>
            <person name="Mikhailova N."/>
            <person name="Lu M."/>
            <person name="Saunders E."/>
            <person name="Han C."/>
            <person name="Tapia R."/>
            <person name="Land M."/>
            <person name="Hauser L."/>
            <person name="Kyrpides N."/>
            <person name="Ivanova N."/>
            <person name="Pagani I."/>
            <person name="Nazina T."/>
            <person name="Ivanova A."/>
            <person name="Parshina S."/>
            <person name="Kuever J."/>
            <person name="Muyzer G."/>
            <person name="Plugge C."/>
            <person name="Stams A."/>
            <person name="Woyke T."/>
        </authorList>
    </citation>
    <scope>NUCLEOTIDE SEQUENCE [LARGE SCALE GENOMIC DNA]</scope>
    <source>
        <strain evidence="3">DSM 6115 / VKM B-1805 / 17</strain>
    </source>
</reference>
<dbReference type="InterPro" id="IPR011991">
    <property type="entry name" value="ArsR-like_HTH"/>
</dbReference>
<evidence type="ECO:0000313" key="2">
    <source>
        <dbReference type="EMBL" id="AEG13936.1"/>
    </source>
</evidence>
<dbReference type="InterPro" id="IPR036388">
    <property type="entry name" value="WH-like_DNA-bd_sf"/>
</dbReference>
<evidence type="ECO:0000313" key="3">
    <source>
        <dbReference type="Proteomes" id="UP000009229"/>
    </source>
</evidence>
<keyword evidence="3" id="KW-1185">Reference proteome</keyword>
<dbReference type="AlphaFoldDB" id="A0AAU8P8E0"/>
<gene>
    <name evidence="2" type="ordered locus">Desku_0305</name>
</gene>
<dbReference type="Pfam" id="PF03551">
    <property type="entry name" value="PadR"/>
    <property type="match status" value="1"/>
</dbReference>
<dbReference type="CDD" id="cd00090">
    <property type="entry name" value="HTH_ARSR"/>
    <property type="match status" value="1"/>
</dbReference>
<dbReference type="PANTHER" id="PTHR33169">
    <property type="entry name" value="PADR-FAMILY TRANSCRIPTIONAL REGULATOR"/>
    <property type="match status" value="1"/>
</dbReference>
<dbReference type="Gene3D" id="1.10.10.10">
    <property type="entry name" value="Winged helix-like DNA-binding domain superfamily/Winged helix DNA-binding domain"/>
    <property type="match status" value="1"/>
</dbReference>
<organism evidence="2 3">
    <name type="scientific">Desulfofundulus kuznetsovii (strain DSM 6115 / VKM B-1805 / 17)</name>
    <name type="common">Desulfotomaculum kuznetsovii</name>
    <dbReference type="NCBI Taxonomy" id="760568"/>
    <lineage>
        <taxon>Bacteria</taxon>
        <taxon>Bacillati</taxon>
        <taxon>Bacillota</taxon>
        <taxon>Clostridia</taxon>
        <taxon>Eubacteriales</taxon>
        <taxon>Peptococcaceae</taxon>
        <taxon>Desulfofundulus</taxon>
    </lineage>
</organism>
<dbReference type="InterPro" id="IPR036390">
    <property type="entry name" value="WH_DNA-bd_sf"/>
</dbReference>
<protein>
    <submittedName>
        <fullName evidence="2">Transcriptional regulator, PadR-like family</fullName>
    </submittedName>
</protein>
<dbReference type="KEGG" id="dku:Desku_0305"/>
<dbReference type="Proteomes" id="UP000009229">
    <property type="component" value="Chromosome"/>
</dbReference>
<dbReference type="PANTHER" id="PTHR33169:SF14">
    <property type="entry name" value="TRANSCRIPTIONAL REGULATOR RV3488"/>
    <property type="match status" value="1"/>
</dbReference>
<proteinExistence type="predicted"/>
<sequence length="131" mass="15316">MCRNHGPGHRHGDCRCAGAPMERFMQPCLLLLLHRRSAHGYELMQSLREFGFHDSEADPGTVYRNLRRLEEEGLVSSRWDTSGGGPARRLYRLTPEGEELLHAWAEAITHNKRRLEYFLARYREEFAQSKY</sequence>